<evidence type="ECO:0000313" key="4">
    <source>
        <dbReference type="Proteomes" id="UP000236726"/>
    </source>
</evidence>
<keyword evidence="2" id="KW-0472">Membrane</keyword>
<accession>A0A1H5TWC6</accession>
<feature type="compositionally biased region" description="Low complexity" evidence="1">
    <location>
        <begin position="566"/>
        <end position="581"/>
    </location>
</feature>
<dbReference type="STRING" id="1410661.GCA_000702205_00964"/>
<gene>
    <name evidence="3" type="ORF">SAMN05216537_105161</name>
</gene>
<evidence type="ECO:0000313" key="3">
    <source>
        <dbReference type="EMBL" id="SEF67145.1"/>
    </source>
</evidence>
<keyword evidence="4" id="KW-1185">Reference proteome</keyword>
<proteinExistence type="predicted"/>
<sequence length="806" mass="84213">MKIKMKQLFGIMLSFVLVLGLMPVTSLTTYAGGESEGEGGTGSGTGTYSAELEAGSTVNAESLNLEISFYDAAGGTGNNCGNRVVTIHPTGGTYTGSDSGNIPSGAKSVIINVQTAGPGNSVDFSSSSITISGNKVNDIGGITSSLVLEISATDTLAIDIKVVSNNPNNQGSGDNSQGSGDNSQGSGDNSQGSGSQERITLSFNLSGDTEIIEEVSVFDGRETQRFQGTTGTVTIEKADNYTISICPYFGGIKIASATIDEKSCTIDEETGIASLTVSKKDVAYNISITKGEQSDDVTILWTYDPAERTGGWSDAYIDASTGTVEFVSATRGGNPVNLYVDTNNGGYIQCKKGDVVTLRFVPKAGYQLTSASLNGQTLEAQESQSTFKVTMGGNFHLAGAFSKTNPQVNVSGSSSVSGLSVSGTDAALTTGNVAIGVTGGKSNPADANILTAMGDDGNDFVSAVETVDITMTNVISKGGSGDYFSNAANYWTNNMTDLSSAASFSLSVPNNLSEGETYSIVRNHNGTLEELDAIYNSDTGKLTFSSDKFSNYTIIKKKGTPITNQNDNSSGGSSDSTDTSTKVPYADVATTAGAVNDITDTAAVTTESNPFGAKIENNSALTTLLALTDEEVAQGVNVWLDIQDMSASVQETDKTLIQDTSGDYTVGLYFDINLFKKVGSNDATKVTETNGKVQASIVIPESLRKSGRTFEIIRVHDGEATDITGTYDENTHVFTFETDKFSTYALVYKDLASSSDSGSSDSSNSTQSTTPKTGDPNDIRVWYLLLLASLGGLGFLGLSKKKKVNE</sequence>
<keyword evidence="2" id="KW-1133">Transmembrane helix</keyword>
<feature type="region of interest" description="Disordered" evidence="1">
    <location>
        <begin position="754"/>
        <end position="773"/>
    </location>
</feature>
<dbReference type="AlphaFoldDB" id="A0A1H5TWC6"/>
<dbReference type="RefSeq" id="WP_103952600.1">
    <property type="nucleotide sequence ID" value="NZ_FNUL01000005.1"/>
</dbReference>
<name>A0A1H5TWC6_9FIRM</name>
<keyword evidence="2" id="KW-0812">Transmembrane</keyword>
<feature type="compositionally biased region" description="Low complexity" evidence="1">
    <location>
        <begin position="754"/>
        <end position="770"/>
    </location>
</feature>
<dbReference type="Proteomes" id="UP000236726">
    <property type="component" value="Unassembled WGS sequence"/>
</dbReference>
<organism evidence="3 4">
    <name type="scientific">Lachnospira multipara</name>
    <dbReference type="NCBI Taxonomy" id="28051"/>
    <lineage>
        <taxon>Bacteria</taxon>
        <taxon>Bacillati</taxon>
        <taxon>Bacillota</taxon>
        <taxon>Clostridia</taxon>
        <taxon>Lachnospirales</taxon>
        <taxon>Lachnospiraceae</taxon>
        <taxon>Lachnospira</taxon>
    </lineage>
</organism>
<evidence type="ECO:0000256" key="2">
    <source>
        <dbReference type="SAM" id="Phobius"/>
    </source>
</evidence>
<feature type="region of interest" description="Disordered" evidence="1">
    <location>
        <begin position="167"/>
        <end position="196"/>
    </location>
</feature>
<protein>
    <recommendedName>
        <fullName evidence="5">LPXTG-motif cell wall anchor domain-containing protein</fullName>
    </recommendedName>
</protein>
<evidence type="ECO:0000256" key="1">
    <source>
        <dbReference type="SAM" id="MobiDB-lite"/>
    </source>
</evidence>
<feature type="transmembrane region" description="Helical" evidence="2">
    <location>
        <begin position="781"/>
        <end position="798"/>
    </location>
</feature>
<feature type="region of interest" description="Disordered" evidence="1">
    <location>
        <begin position="560"/>
        <end position="581"/>
    </location>
</feature>
<dbReference type="EMBL" id="FNUL01000005">
    <property type="protein sequence ID" value="SEF67145.1"/>
    <property type="molecule type" value="Genomic_DNA"/>
</dbReference>
<reference evidence="3 4" key="1">
    <citation type="submission" date="2016-10" db="EMBL/GenBank/DDBJ databases">
        <authorList>
            <person name="de Groot N.N."/>
        </authorList>
    </citation>
    <scope>NUCLEOTIDE SEQUENCE [LARGE SCALE GENOMIC DNA]</scope>
    <source>
        <strain evidence="3 4">D15d</strain>
    </source>
</reference>
<evidence type="ECO:0008006" key="5">
    <source>
        <dbReference type="Google" id="ProtNLM"/>
    </source>
</evidence>